<accession>L2GLJ1</accession>
<evidence type="ECO:0000313" key="2">
    <source>
        <dbReference type="EMBL" id="ELA41142.1"/>
    </source>
</evidence>
<dbReference type="VEuPathDB" id="MicrosporidiaDB:VICG_01841"/>
<dbReference type="HOGENOM" id="CLU_1235871_0_0_1"/>
<gene>
    <name evidence="2" type="ORF">VICG_01841</name>
</gene>
<evidence type="ECO:0000313" key="3">
    <source>
        <dbReference type="Proteomes" id="UP000011082"/>
    </source>
</evidence>
<evidence type="ECO:0000256" key="1">
    <source>
        <dbReference type="SAM" id="Phobius"/>
    </source>
</evidence>
<keyword evidence="1" id="KW-0472">Membrane</keyword>
<feature type="transmembrane region" description="Helical" evidence="1">
    <location>
        <begin position="169"/>
        <end position="188"/>
    </location>
</feature>
<dbReference type="EMBL" id="JH370149">
    <property type="protein sequence ID" value="ELA41142.1"/>
    <property type="molecule type" value="Genomic_DNA"/>
</dbReference>
<keyword evidence="1" id="KW-0812">Transmembrane</keyword>
<name>L2GLJ1_VITCO</name>
<proteinExistence type="predicted"/>
<feature type="transmembrane region" description="Helical" evidence="1">
    <location>
        <begin position="85"/>
        <end position="105"/>
    </location>
</feature>
<feature type="transmembrane region" description="Helical" evidence="1">
    <location>
        <begin position="60"/>
        <end position="78"/>
    </location>
</feature>
<reference evidence="3" key="1">
    <citation type="submission" date="2011-05" db="EMBL/GenBank/DDBJ databases">
        <title>The genome sequence of Vittaforma corneae strain ATCC 50505.</title>
        <authorList>
            <consortium name="The Broad Institute Genome Sequencing Platform"/>
            <person name="Cuomo C."/>
            <person name="Didier E."/>
            <person name="Bowers L."/>
            <person name="Young S.K."/>
            <person name="Zeng Q."/>
            <person name="Gargeya S."/>
            <person name="Fitzgerald M."/>
            <person name="Haas B."/>
            <person name="Abouelleil A."/>
            <person name="Alvarado L."/>
            <person name="Arachchi H.M."/>
            <person name="Berlin A."/>
            <person name="Chapman S.B."/>
            <person name="Gearin G."/>
            <person name="Goldberg J."/>
            <person name="Griggs A."/>
            <person name="Gujja S."/>
            <person name="Hansen M."/>
            <person name="Heiman D."/>
            <person name="Howarth C."/>
            <person name="Larimer J."/>
            <person name="Lui A."/>
            <person name="MacDonald P.J.P."/>
            <person name="McCowen C."/>
            <person name="Montmayeur A."/>
            <person name="Murphy C."/>
            <person name="Neiman D."/>
            <person name="Pearson M."/>
            <person name="Priest M."/>
            <person name="Roberts A."/>
            <person name="Saif S."/>
            <person name="Shea T."/>
            <person name="Sisk P."/>
            <person name="Stolte C."/>
            <person name="Sykes S."/>
            <person name="Wortman J."/>
            <person name="Nusbaum C."/>
            <person name="Birren B."/>
        </authorList>
    </citation>
    <scope>NUCLEOTIDE SEQUENCE [LARGE SCALE GENOMIC DNA]</scope>
    <source>
        <strain evidence="3">ATCC 50505</strain>
    </source>
</reference>
<feature type="transmembrane region" description="Helical" evidence="1">
    <location>
        <begin position="117"/>
        <end position="139"/>
    </location>
</feature>
<sequence length="224" mass="26153">MKKYKDFNKIWKIKEYPTAEPIVHIAFYAIRLTLFILIRLLNPELIVRSNKMVAAANNYILKYSLSLFLLFYVLYCLLTGNIYGYCLSVVLMFHNFLFTLVISILARFDADIKLKYWAISIAMSITYVIEIGFTVFFIYKRRVENSRSIFQKIGADPKINDIYSIRQRLQTFGVINLFIPILIIQKLYLIPDQFELKSEMVTIVVLVLTGCSMCLSIQSFMAKI</sequence>
<dbReference type="Proteomes" id="UP000011082">
    <property type="component" value="Unassembled WGS sequence"/>
</dbReference>
<protein>
    <submittedName>
        <fullName evidence="2">Uncharacterized protein</fullName>
    </submittedName>
</protein>
<organism evidence="2 3">
    <name type="scientific">Vittaforma corneae (strain ATCC 50505)</name>
    <name type="common">Microsporidian parasite</name>
    <name type="synonym">Nosema corneum</name>
    <dbReference type="NCBI Taxonomy" id="993615"/>
    <lineage>
        <taxon>Eukaryota</taxon>
        <taxon>Fungi</taxon>
        <taxon>Fungi incertae sedis</taxon>
        <taxon>Microsporidia</taxon>
        <taxon>Nosematidae</taxon>
        <taxon>Vittaforma</taxon>
    </lineage>
</organism>
<feature type="transmembrane region" description="Helical" evidence="1">
    <location>
        <begin position="21"/>
        <end position="40"/>
    </location>
</feature>
<feature type="transmembrane region" description="Helical" evidence="1">
    <location>
        <begin position="200"/>
        <end position="221"/>
    </location>
</feature>
<dbReference type="RefSeq" id="XP_007605286.1">
    <property type="nucleotide sequence ID" value="XM_007605224.1"/>
</dbReference>
<dbReference type="AlphaFoldDB" id="L2GLJ1"/>
<keyword evidence="3" id="KW-1185">Reference proteome</keyword>
<keyword evidence="1" id="KW-1133">Transmembrane helix</keyword>
<dbReference type="GeneID" id="19882551"/>
<dbReference type="InParanoid" id="L2GLJ1"/>